<dbReference type="InterPro" id="IPR001870">
    <property type="entry name" value="B30.2/SPRY"/>
</dbReference>
<dbReference type="SMART" id="SM00449">
    <property type="entry name" value="SPRY"/>
    <property type="match status" value="1"/>
</dbReference>
<organism evidence="3 4">
    <name type="scientific">Prorocentrum cordatum</name>
    <dbReference type="NCBI Taxonomy" id="2364126"/>
    <lineage>
        <taxon>Eukaryota</taxon>
        <taxon>Sar</taxon>
        <taxon>Alveolata</taxon>
        <taxon>Dinophyceae</taxon>
        <taxon>Prorocentrales</taxon>
        <taxon>Prorocentraceae</taxon>
        <taxon>Prorocentrum</taxon>
    </lineage>
</organism>
<dbReference type="InterPro" id="IPR003877">
    <property type="entry name" value="SPRY_dom"/>
</dbReference>
<dbReference type="InterPro" id="IPR013320">
    <property type="entry name" value="ConA-like_dom_sf"/>
</dbReference>
<dbReference type="InterPro" id="IPR043136">
    <property type="entry name" value="B30.2/SPRY_sf"/>
</dbReference>
<dbReference type="PANTHER" id="PTHR12381">
    <property type="entry name" value="HETEROGENEOUS NUCLEAR RIBONUCLEOPROTEIN U FAMILY MEMBER"/>
    <property type="match status" value="1"/>
</dbReference>
<keyword evidence="4" id="KW-1185">Reference proteome</keyword>
<dbReference type="PROSITE" id="PS50188">
    <property type="entry name" value="B302_SPRY"/>
    <property type="match status" value="1"/>
</dbReference>
<dbReference type="PANTHER" id="PTHR12381:SF56">
    <property type="entry name" value="B30.2_SPRY DOMAIN-CONTAINING PROTEIN-RELATED"/>
    <property type="match status" value="1"/>
</dbReference>
<dbReference type="Proteomes" id="UP001189429">
    <property type="component" value="Unassembled WGS sequence"/>
</dbReference>
<feature type="compositionally biased region" description="Basic and acidic residues" evidence="1">
    <location>
        <begin position="35"/>
        <end position="47"/>
    </location>
</feature>
<protein>
    <recommendedName>
        <fullName evidence="2">B30.2/SPRY domain-containing protein</fullName>
    </recommendedName>
</protein>
<dbReference type="SUPFAM" id="SSF49899">
    <property type="entry name" value="Concanavalin A-like lectins/glucanases"/>
    <property type="match status" value="1"/>
</dbReference>
<evidence type="ECO:0000256" key="1">
    <source>
        <dbReference type="SAM" id="MobiDB-lite"/>
    </source>
</evidence>
<feature type="region of interest" description="Disordered" evidence="1">
    <location>
        <begin position="1"/>
        <end position="47"/>
    </location>
</feature>
<proteinExistence type="predicted"/>
<comment type="caution">
    <text evidence="3">The sequence shown here is derived from an EMBL/GenBank/DDBJ whole genome shotgun (WGS) entry which is preliminary data.</text>
</comment>
<feature type="compositionally biased region" description="Basic and acidic residues" evidence="1">
    <location>
        <begin position="469"/>
        <end position="486"/>
    </location>
</feature>
<sequence>MAPKAVAPKAVEPPAKKAKTEEAPEQVSVEEDAPELEKSAPDDKRQRLADEVTFPPNDCTLNVVPTSGGSVLMGLTDGGTQFLMAGARASVGVKKGRYMFEVKVLETLWRHEPGYAGRTPQPKQTVRVGFSAAGSSLVLGDVADGANSASFDSEGFFVANGKKLMTSQRFTKGQVVGVLLNLDAKSPNSNTVSLFRDGQRISKPQALPEELKDKALFPHVSFRGMSVQVNFGPSPLQTLPFTCRTIQDAAKADTELSKVLAKDKCTVVFPVAVPDEATFDFVDGFLKQNPQYTELSDRKIQEWATKSGFWKPTRRSLAHSNDKPEFGFGVQGMDDGSVSRVTGSVAPLLPRDYVFMEVKQNLVAEDRRANLKKFSGHRFKRVAHVVMGKPSKEFVAGVHKAMLASKQARLNAEHQAKKLERERKKRQAAAAEVAKKALEEKKKQVLEEADGEVKKEEGASAEKEEEEKEEAKEESKEEAQEEVKKEDDEEVAEEPPVAELTDEEKAACFKPVITSDLSSSVLAQSFAGFSIPEKSEGFDEIRFEWAGEAEAKQHLKSFVLKLKVSTRVDDLAPNEWFKTTSAEFEKRVAELKQKAKISPKFVAPPKEGEEAEKKEPIEDIAEISDVCDVGDGTPLFKDFGFEDWALLGLRCDLYLLSHMYSKVLDDPERPGIHESNLPFYPIMPSSSRSSLPRKCTGKKR</sequence>
<feature type="compositionally biased region" description="Low complexity" evidence="1">
    <location>
        <begin position="1"/>
        <end position="13"/>
    </location>
</feature>
<reference evidence="3" key="1">
    <citation type="submission" date="2023-10" db="EMBL/GenBank/DDBJ databases">
        <authorList>
            <person name="Chen Y."/>
            <person name="Shah S."/>
            <person name="Dougan E. K."/>
            <person name="Thang M."/>
            <person name="Chan C."/>
        </authorList>
    </citation>
    <scope>NUCLEOTIDE SEQUENCE [LARGE SCALE GENOMIC DNA]</scope>
</reference>
<feature type="region of interest" description="Disordered" evidence="1">
    <location>
        <begin position="446"/>
        <end position="503"/>
    </location>
</feature>
<evidence type="ECO:0000313" key="3">
    <source>
        <dbReference type="EMBL" id="CAK0829878.1"/>
    </source>
</evidence>
<dbReference type="Gene3D" id="2.60.120.920">
    <property type="match status" value="1"/>
</dbReference>
<gene>
    <name evidence="3" type="ORF">PCOR1329_LOCUS28676</name>
</gene>
<evidence type="ECO:0000259" key="2">
    <source>
        <dbReference type="PROSITE" id="PS50188"/>
    </source>
</evidence>
<feature type="compositionally biased region" description="Basic and acidic residues" evidence="1">
    <location>
        <begin position="446"/>
        <end position="462"/>
    </location>
</feature>
<dbReference type="EMBL" id="CAUYUJ010010635">
    <property type="protein sequence ID" value="CAK0829878.1"/>
    <property type="molecule type" value="Genomic_DNA"/>
</dbReference>
<feature type="domain" description="B30.2/SPRY" evidence="2">
    <location>
        <begin position="32"/>
        <end position="236"/>
    </location>
</feature>
<accession>A0ABN9SCY6</accession>
<name>A0ABN9SCY6_9DINO</name>
<evidence type="ECO:0000313" key="4">
    <source>
        <dbReference type="Proteomes" id="UP001189429"/>
    </source>
</evidence>